<dbReference type="SUPFAM" id="SSF53850">
    <property type="entry name" value="Periplasmic binding protein-like II"/>
    <property type="match status" value="1"/>
</dbReference>
<proteinExistence type="predicted"/>
<name>A0A6B2NTJ0_9RHOB</name>
<gene>
    <name evidence="2" type="ORF">G0P99_13780</name>
</gene>
<evidence type="ECO:0000313" key="2">
    <source>
        <dbReference type="EMBL" id="NDW46033.1"/>
    </source>
</evidence>
<protein>
    <submittedName>
        <fullName evidence="2">ABC transporter substrate-binding protein</fullName>
    </submittedName>
</protein>
<reference evidence="2" key="1">
    <citation type="submission" date="2020-02" db="EMBL/GenBank/DDBJ databases">
        <title>Delineation of the pyrene-degrading pathway in Roseobacter clade bacteria by genomic analysis.</title>
        <authorList>
            <person name="Zhou H."/>
            <person name="Wang H."/>
        </authorList>
    </citation>
    <scope>NUCLEOTIDE SEQUENCE</scope>
    <source>
        <strain evidence="2">PrR005</strain>
    </source>
</reference>
<evidence type="ECO:0000256" key="1">
    <source>
        <dbReference type="ARBA" id="ARBA00022729"/>
    </source>
</evidence>
<dbReference type="Gene3D" id="3.40.190.10">
    <property type="entry name" value="Periplasmic binding protein-like II"/>
    <property type="match status" value="2"/>
</dbReference>
<dbReference type="PANTHER" id="PTHR30006">
    <property type="entry name" value="THIAMINE-BINDING PERIPLASMIC PROTEIN-RELATED"/>
    <property type="match status" value="1"/>
</dbReference>
<accession>A0A6B2NTJ0</accession>
<dbReference type="PANTHER" id="PTHR30006:SF25">
    <property type="entry name" value="PHOSPHOGLYCERATE TRANSPORT REGULATORY PROTEIN PGTC"/>
    <property type="match status" value="1"/>
</dbReference>
<dbReference type="AlphaFoldDB" id="A0A6B2NTJ0"/>
<dbReference type="Pfam" id="PF13531">
    <property type="entry name" value="SBP_bac_11"/>
    <property type="match status" value="1"/>
</dbReference>
<dbReference type="EMBL" id="JAAGOX010000022">
    <property type="protein sequence ID" value="NDW46033.1"/>
    <property type="molecule type" value="Genomic_DNA"/>
</dbReference>
<dbReference type="RefSeq" id="WP_164130740.1">
    <property type="nucleotide sequence ID" value="NZ_JAAGOX010000022.1"/>
</dbReference>
<sequence>MRHAGLSLCLILWACAVSAFEIEGRERFGPADGRVLRVLSTTDIDILRPLIDSFLRARPGVAIDYTVASSAQVMQAIADEGERFDMTLSSAMDLQVKLANDGFTRAHRSAWTPMVPDWANWRDHVFAFSQETAAIVISRAAFSGIAPPRTRQELIDVLRRDPDKFRDRVGTYDVAVSGLGYLFATQDARTAESFWRLMEVLGSLRVKLYCCSGEMIEAVANGQIDVAYNVLGSYARARRDLADRIVVIEPEEYTNMMMRTAVILKDSTEPELAGAFTDHLIAAAWSVPPAPEYPFQDPPQSVRALGSTLRPIQLGPGLLVFLDTLKRNRFLTEWGDAVQQD</sequence>
<keyword evidence="1" id="KW-0732">Signal</keyword>
<organism evidence="2">
    <name type="scientific">Ruegeria sp. PrR005</name>
    <dbReference type="NCBI Taxonomy" id="2706882"/>
    <lineage>
        <taxon>Bacteria</taxon>
        <taxon>Pseudomonadati</taxon>
        <taxon>Pseudomonadota</taxon>
        <taxon>Alphaproteobacteria</taxon>
        <taxon>Rhodobacterales</taxon>
        <taxon>Roseobacteraceae</taxon>
        <taxon>Ruegeria</taxon>
    </lineage>
</organism>
<dbReference type="GO" id="GO:0030288">
    <property type="term" value="C:outer membrane-bounded periplasmic space"/>
    <property type="evidence" value="ECO:0007669"/>
    <property type="project" value="TreeGrafter"/>
</dbReference>
<comment type="caution">
    <text evidence="2">The sequence shown here is derived from an EMBL/GenBank/DDBJ whole genome shotgun (WGS) entry which is preliminary data.</text>
</comment>